<evidence type="ECO:0000256" key="2">
    <source>
        <dbReference type="SAM" id="MobiDB-lite"/>
    </source>
</evidence>
<reference evidence="3" key="1">
    <citation type="submission" date="2018-04" db="EMBL/GenBank/DDBJ databases">
        <title>Genomes of Endosymbiotic and Endophytic Bradyrhizobium Publication status.</title>
        <authorList>
            <person name="Guha S."/>
            <person name="Jorrin B."/>
            <person name="Sarkar M."/>
            <person name="Poole P.S."/>
            <person name="DasGupta M."/>
        </authorList>
    </citation>
    <scope>NUCLEOTIDE SEQUENCE</scope>
    <source>
        <strain evidence="3">WBOS16</strain>
    </source>
</reference>
<evidence type="ECO:0000313" key="3">
    <source>
        <dbReference type="EMBL" id="UUO67303.1"/>
    </source>
</evidence>
<organism evidence="3 4">
    <name type="scientific">Bradyrhizobium betae</name>
    <dbReference type="NCBI Taxonomy" id="244734"/>
    <lineage>
        <taxon>Bacteria</taxon>
        <taxon>Pseudomonadati</taxon>
        <taxon>Pseudomonadota</taxon>
        <taxon>Alphaproteobacteria</taxon>
        <taxon>Hyphomicrobiales</taxon>
        <taxon>Nitrobacteraceae</taxon>
        <taxon>Bradyrhizobium</taxon>
    </lineage>
</organism>
<protein>
    <submittedName>
        <fullName evidence="3">Uncharacterized protein</fullName>
    </submittedName>
</protein>
<feature type="coiled-coil region" evidence="1">
    <location>
        <begin position="89"/>
        <end position="164"/>
    </location>
</feature>
<gene>
    <name evidence="3" type="ORF">DCM83_20260</name>
</gene>
<dbReference type="AlphaFoldDB" id="A0AAE9STH6"/>
<accession>A0AAE9STH6</accession>
<keyword evidence="1" id="KW-0175">Coiled coil</keyword>
<evidence type="ECO:0000256" key="1">
    <source>
        <dbReference type="SAM" id="Coils"/>
    </source>
</evidence>
<evidence type="ECO:0000313" key="4">
    <source>
        <dbReference type="Proteomes" id="UP001058872"/>
    </source>
</evidence>
<dbReference type="EMBL" id="CP028989">
    <property type="protein sequence ID" value="UUO67303.1"/>
    <property type="molecule type" value="Genomic_DNA"/>
</dbReference>
<sequence length="371" mass="42062">MLVYPRRAWRASFGEAQMARTTAYFTTTDEDRDVYHNQDDCPTGSKILAKNRSSGDIGSRSLCAQCAKHGYGHYDNWLSEQEAQGEAACKKEAEALQKLTAKRDAARAREEIYRPLKKRFDEIANERKALESNKNRTAEENEKLASLKVQYNDLYQKLQSMAAQHKTDSDDLVRLEGGKTDESGKLDEGQIKRRKAALDKLESNKARYGEAAARLAAAHAAAVAGRSDPEKVELIADVIMNEARGEDPYIKKCLAYAYLNLTKGDLRPPRGAEISDFTRSEKRFDDPKESDQVKYIRSVAESLEAVRARLDEPKSDPTHGANHWASPKNLSKKRRAEYESKTGEYEWLNRAVKIPMKDIPEETFTFWKTDD</sequence>
<name>A0AAE9STH6_9BRAD</name>
<feature type="region of interest" description="Disordered" evidence="2">
    <location>
        <begin position="311"/>
        <end position="341"/>
    </location>
</feature>
<dbReference type="Proteomes" id="UP001058872">
    <property type="component" value="Chromosome"/>
</dbReference>
<proteinExistence type="predicted"/>